<dbReference type="OMA" id="YCLWETR"/>
<dbReference type="Gene3D" id="3.30.160.60">
    <property type="entry name" value="Classic Zinc Finger"/>
    <property type="match status" value="1"/>
</dbReference>
<dbReference type="PROSITE" id="PS50157">
    <property type="entry name" value="ZINC_FINGER_C2H2_2"/>
    <property type="match status" value="1"/>
</dbReference>
<evidence type="ECO:0000256" key="5">
    <source>
        <dbReference type="PROSITE-ProRule" id="PRU00042"/>
    </source>
</evidence>
<keyword evidence="3 5" id="KW-0863">Zinc-finger</keyword>
<keyword evidence="2" id="KW-0677">Repeat</keyword>
<evidence type="ECO:0000256" key="4">
    <source>
        <dbReference type="ARBA" id="ARBA00022833"/>
    </source>
</evidence>
<feature type="compositionally biased region" description="Basic and acidic residues" evidence="6">
    <location>
        <begin position="603"/>
        <end position="612"/>
    </location>
</feature>
<feature type="region of interest" description="Disordered" evidence="6">
    <location>
        <begin position="443"/>
        <end position="469"/>
    </location>
</feature>
<dbReference type="EMBL" id="KQ417113">
    <property type="protein sequence ID" value="KOF93647.1"/>
    <property type="molecule type" value="Genomic_DNA"/>
</dbReference>
<dbReference type="InterPro" id="IPR050688">
    <property type="entry name" value="Zinc_finger/UBP_domain"/>
</dbReference>
<dbReference type="EMBL" id="KQ417113">
    <property type="protein sequence ID" value="KOF93646.1"/>
    <property type="molecule type" value="Genomic_DNA"/>
</dbReference>
<reference evidence="8" key="1">
    <citation type="submission" date="2015-07" db="EMBL/GenBank/DDBJ databases">
        <title>MeaNS - Measles Nucleotide Surveillance Program.</title>
        <authorList>
            <person name="Tran T."/>
            <person name="Druce J."/>
        </authorList>
    </citation>
    <scope>NUCLEOTIDE SEQUENCE</scope>
    <source>
        <strain evidence="8">UCB-OBI-ISO-001</strain>
        <tissue evidence="8">Gonad</tissue>
    </source>
</reference>
<dbReference type="PANTHER" id="PTHR24403">
    <property type="entry name" value="ZINC FINGER PROTEIN"/>
    <property type="match status" value="1"/>
</dbReference>
<keyword evidence="4" id="KW-0862">Zinc</keyword>
<evidence type="ECO:0000313" key="8">
    <source>
        <dbReference type="EMBL" id="KOF93647.1"/>
    </source>
</evidence>
<dbReference type="SMART" id="SM00355">
    <property type="entry name" value="ZnF_C2H2"/>
    <property type="match status" value="9"/>
</dbReference>
<dbReference type="PANTHER" id="PTHR24403:SF67">
    <property type="entry name" value="FI01116P-RELATED"/>
    <property type="match status" value="1"/>
</dbReference>
<evidence type="ECO:0000256" key="6">
    <source>
        <dbReference type="SAM" id="MobiDB-lite"/>
    </source>
</evidence>
<feature type="region of interest" description="Disordered" evidence="6">
    <location>
        <begin position="310"/>
        <end position="393"/>
    </location>
</feature>
<dbReference type="GO" id="GO:0005634">
    <property type="term" value="C:nucleus"/>
    <property type="evidence" value="ECO:0007669"/>
    <property type="project" value="TreeGrafter"/>
</dbReference>
<feature type="compositionally biased region" description="Acidic residues" evidence="6">
    <location>
        <begin position="347"/>
        <end position="360"/>
    </location>
</feature>
<evidence type="ECO:0000256" key="2">
    <source>
        <dbReference type="ARBA" id="ARBA00022737"/>
    </source>
</evidence>
<keyword evidence="1" id="KW-0479">Metal-binding</keyword>
<dbReference type="AlphaFoldDB" id="A0A0L8HWR2"/>
<dbReference type="InterPro" id="IPR013087">
    <property type="entry name" value="Znf_C2H2_type"/>
</dbReference>
<evidence type="ECO:0000256" key="1">
    <source>
        <dbReference type="ARBA" id="ARBA00022723"/>
    </source>
</evidence>
<dbReference type="PROSITE" id="PS00028">
    <property type="entry name" value="ZINC_FINGER_C2H2_1"/>
    <property type="match status" value="1"/>
</dbReference>
<name>A0A0L8HWR2_OCTBM</name>
<evidence type="ECO:0000259" key="7">
    <source>
        <dbReference type="PROSITE" id="PS50157"/>
    </source>
</evidence>
<proteinExistence type="predicted"/>
<feature type="compositionally biased region" description="Polar residues" evidence="6">
    <location>
        <begin position="314"/>
        <end position="334"/>
    </location>
</feature>
<dbReference type="GO" id="GO:0010468">
    <property type="term" value="P:regulation of gene expression"/>
    <property type="evidence" value="ECO:0007669"/>
    <property type="project" value="TreeGrafter"/>
</dbReference>
<feature type="region of interest" description="Disordered" evidence="6">
    <location>
        <begin position="588"/>
        <end position="612"/>
    </location>
</feature>
<dbReference type="GO" id="GO:0008270">
    <property type="term" value="F:zinc ion binding"/>
    <property type="evidence" value="ECO:0007669"/>
    <property type="project" value="UniProtKB-KW"/>
</dbReference>
<protein>
    <recommendedName>
        <fullName evidence="7">C2H2-type domain-containing protein</fullName>
    </recommendedName>
</protein>
<feature type="domain" description="C2H2-type" evidence="7">
    <location>
        <begin position="489"/>
        <end position="517"/>
    </location>
</feature>
<evidence type="ECO:0000256" key="3">
    <source>
        <dbReference type="ARBA" id="ARBA00022771"/>
    </source>
</evidence>
<dbReference type="KEGG" id="obi:106868142"/>
<organism evidence="8">
    <name type="scientific">Octopus bimaculoides</name>
    <name type="common">California two-spotted octopus</name>
    <dbReference type="NCBI Taxonomy" id="37653"/>
    <lineage>
        <taxon>Eukaryota</taxon>
        <taxon>Metazoa</taxon>
        <taxon>Spiralia</taxon>
        <taxon>Lophotrochozoa</taxon>
        <taxon>Mollusca</taxon>
        <taxon>Cephalopoda</taxon>
        <taxon>Coleoidea</taxon>
        <taxon>Octopodiformes</taxon>
        <taxon>Octopoda</taxon>
        <taxon>Incirrata</taxon>
        <taxon>Octopodidae</taxon>
        <taxon>Octopus</taxon>
    </lineage>
</organism>
<accession>A0A0L8HWR2</accession>
<dbReference type="EMBL" id="KQ417113">
    <property type="protein sequence ID" value="KOF93648.1"/>
    <property type="molecule type" value="Genomic_DNA"/>
</dbReference>
<dbReference type="OrthoDB" id="6162960at2759"/>
<sequence length="875" mass="98792">MAVTENSQQKSYGISSSVTILRPKSPTKSICDKNFITFMETNLNESFSGEESGNSWEEILCAFSAPFLFRSPNGSFLPNVNMQMYWCNFCRFKCQEKQKMIEHSQTHRFKCNYCDKESYLRKDIIKHSMKAHNEYSQIKQALKSCALLDDYLAQKEMTLKEQSDDLDKITTNEHNYFATYNISKVTSTEPCQSSVDGDNSMKECEDIDNITPSILEMPSNSLISETTEQKSLSYDPTKEQNVTLEINSGASQSVSLVVDSYINSTMNLVKVDDVNNTASKSQPSSASDLKASDSVDTYSGPLIVSVESLHPDNADQSNSSISHTEVSTTDLNTPTKRKREGPSDSDSYPEDEDIDPDYDPEEYKPNRRISKRKLSERLKTSGKSKRSGTPVTNLAPGTKFWRCRYCKCRSSKIEKIVVHLKAKHSNKPLRFISNIVGQNGQITELPEKSPNESTPPKAAESTPVENKVRPSISETKTIDLDNNKEDKQYLCFFCDTLFSNMNEVRQHMFKVHPSRKFYCIDTALKEQNKEYHTFFCCRHKCNFVNVDPEEYVSHVEKCTPIPSVEVDPGTKPTGLQQTVLFAKKLISQKDSKSNPSKKKHSHSKDTGSKKTDNSVKLTAKDTLYSCHSCDFSALGNTLIKSHILSKHPDLALSALVKKENNSLEFYFFCSKLDCDFVAQQKGELIKHSKEKHGVEMLAVDSKDIDVKPKITAIKTEDSIKKSNVTYMPAYECLYCESSCISTSLTNMKRHVQEAHPSETIVVRDCIAYKCKRPSRIYVCDNSGCIFNDLDYKQYLIHVTAHKDGVLYECLSCPTWASQDKEAFVKHVKKESNKKHSLAELRTSMKPDGSVLLKKADGTTVEQSVRLTEAPEPSAK</sequence>
<gene>
    <name evidence="8" type="ORF">OCBIM_22003815mg</name>
</gene>